<protein>
    <recommendedName>
        <fullName evidence="6">G-protein coupled receptors family 1 profile domain-containing protein</fullName>
    </recommendedName>
</protein>
<dbReference type="PRINTS" id="PR00237">
    <property type="entry name" value="GPCRRHODOPSN"/>
</dbReference>
<dbReference type="InterPro" id="IPR052954">
    <property type="entry name" value="GPCR-Ligand_Int"/>
</dbReference>
<evidence type="ECO:0000256" key="3">
    <source>
        <dbReference type="ARBA" id="ARBA00022989"/>
    </source>
</evidence>
<dbReference type="Proteomes" id="UP000678393">
    <property type="component" value="Unassembled WGS sequence"/>
</dbReference>
<evidence type="ECO:0000313" key="8">
    <source>
        <dbReference type="Proteomes" id="UP000678393"/>
    </source>
</evidence>
<dbReference type="OrthoDB" id="6276488at2759"/>
<dbReference type="SUPFAM" id="SSF81321">
    <property type="entry name" value="Family A G protein-coupled receptor-like"/>
    <property type="match status" value="1"/>
</dbReference>
<feature type="transmembrane region" description="Helical" evidence="5">
    <location>
        <begin position="265"/>
        <end position="288"/>
    </location>
</feature>
<dbReference type="EMBL" id="CAJHNH020001125">
    <property type="protein sequence ID" value="CAG5121631.1"/>
    <property type="molecule type" value="Genomic_DNA"/>
</dbReference>
<dbReference type="AlphaFoldDB" id="A0A8S3Z370"/>
<reference evidence="7" key="1">
    <citation type="submission" date="2021-04" db="EMBL/GenBank/DDBJ databases">
        <authorList>
            <consortium name="Molecular Ecology Group"/>
        </authorList>
    </citation>
    <scope>NUCLEOTIDE SEQUENCE</scope>
</reference>
<feature type="transmembrane region" description="Helical" evidence="5">
    <location>
        <begin position="153"/>
        <end position="175"/>
    </location>
</feature>
<keyword evidence="3 5" id="KW-1133">Transmembrane helix</keyword>
<dbReference type="GO" id="GO:0016020">
    <property type="term" value="C:membrane"/>
    <property type="evidence" value="ECO:0007669"/>
    <property type="project" value="UniProtKB-SubCell"/>
</dbReference>
<feature type="transmembrane region" description="Helical" evidence="5">
    <location>
        <begin position="308"/>
        <end position="324"/>
    </location>
</feature>
<sequence>MITMSEQNGCCSTLQPGQAVHHKDNSPTITTINIIINCFLVNIAVIIGSFGNIITIFILSRSKVKDTSSILLISMAVWDLLFLVNLFVCKLDCIIFRYDPVLAQMYYPYIFGYVRRPGRMAAFISFTHVVVISFERLLAVFYPFQVSHWITEATILTILTCVYFFWIVSFLPYTVANYEIEWALTNNYTLMLPALRETQWFVQNKPIFTVISEIINGVIGSLSAVVAANCCAITYQLHYALRHRSSITSKSSAGNRREVKISRMLLVVCVVFSFCNLPGFSIYIYFFADPDMKPPNQLFVLLNNVEELMLAVNAAANFFVYILLSEKFYKSVVSLFVCQRFATSIK</sequence>
<evidence type="ECO:0000259" key="6">
    <source>
        <dbReference type="PROSITE" id="PS50262"/>
    </source>
</evidence>
<dbReference type="InterPro" id="IPR017452">
    <property type="entry name" value="GPCR_Rhodpsn_7TM"/>
</dbReference>
<keyword evidence="4 5" id="KW-0472">Membrane</keyword>
<evidence type="ECO:0000256" key="2">
    <source>
        <dbReference type="ARBA" id="ARBA00022692"/>
    </source>
</evidence>
<dbReference type="PANTHER" id="PTHR46641">
    <property type="entry name" value="FMRFAMIDE RECEPTOR-RELATED"/>
    <property type="match status" value="1"/>
</dbReference>
<dbReference type="Pfam" id="PF00001">
    <property type="entry name" value="7tm_1"/>
    <property type="match status" value="1"/>
</dbReference>
<dbReference type="InterPro" id="IPR000276">
    <property type="entry name" value="GPCR_Rhodpsn"/>
</dbReference>
<feature type="transmembrane region" description="Helical" evidence="5">
    <location>
        <begin position="34"/>
        <end position="59"/>
    </location>
</feature>
<gene>
    <name evidence="7" type="ORF">CUNI_LOCUS7189</name>
</gene>
<evidence type="ECO:0000313" key="7">
    <source>
        <dbReference type="EMBL" id="CAG5121631.1"/>
    </source>
</evidence>
<evidence type="ECO:0000256" key="5">
    <source>
        <dbReference type="SAM" id="Phobius"/>
    </source>
</evidence>
<name>A0A8S3Z370_9EUPU</name>
<keyword evidence="8" id="KW-1185">Reference proteome</keyword>
<dbReference type="PROSITE" id="PS50262">
    <property type="entry name" value="G_PROTEIN_RECEP_F1_2"/>
    <property type="match status" value="1"/>
</dbReference>
<evidence type="ECO:0000256" key="1">
    <source>
        <dbReference type="ARBA" id="ARBA00004370"/>
    </source>
</evidence>
<comment type="subcellular location">
    <subcellularLocation>
        <location evidence="1">Membrane</location>
    </subcellularLocation>
</comment>
<feature type="transmembrane region" description="Helical" evidence="5">
    <location>
        <begin position="118"/>
        <end position="141"/>
    </location>
</feature>
<dbReference type="Gene3D" id="1.20.1070.10">
    <property type="entry name" value="Rhodopsin 7-helix transmembrane proteins"/>
    <property type="match status" value="1"/>
</dbReference>
<accession>A0A8S3Z370</accession>
<keyword evidence="2 5" id="KW-0812">Transmembrane</keyword>
<feature type="domain" description="G-protein coupled receptors family 1 profile" evidence="6">
    <location>
        <begin position="51"/>
        <end position="321"/>
    </location>
</feature>
<feature type="transmembrane region" description="Helical" evidence="5">
    <location>
        <begin position="71"/>
        <end position="98"/>
    </location>
</feature>
<dbReference type="PANTHER" id="PTHR46641:SF2">
    <property type="entry name" value="FMRFAMIDE RECEPTOR"/>
    <property type="match status" value="1"/>
</dbReference>
<proteinExistence type="predicted"/>
<dbReference type="GO" id="GO:0004930">
    <property type="term" value="F:G protein-coupled receptor activity"/>
    <property type="evidence" value="ECO:0007669"/>
    <property type="project" value="InterPro"/>
</dbReference>
<evidence type="ECO:0000256" key="4">
    <source>
        <dbReference type="ARBA" id="ARBA00023136"/>
    </source>
</evidence>
<comment type="caution">
    <text evidence="7">The sequence shown here is derived from an EMBL/GenBank/DDBJ whole genome shotgun (WGS) entry which is preliminary data.</text>
</comment>
<organism evidence="7 8">
    <name type="scientific">Candidula unifasciata</name>
    <dbReference type="NCBI Taxonomy" id="100452"/>
    <lineage>
        <taxon>Eukaryota</taxon>
        <taxon>Metazoa</taxon>
        <taxon>Spiralia</taxon>
        <taxon>Lophotrochozoa</taxon>
        <taxon>Mollusca</taxon>
        <taxon>Gastropoda</taxon>
        <taxon>Heterobranchia</taxon>
        <taxon>Euthyneura</taxon>
        <taxon>Panpulmonata</taxon>
        <taxon>Eupulmonata</taxon>
        <taxon>Stylommatophora</taxon>
        <taxon>Helicina</taxon>
        <taxon>Helicoidea</taxon>
        <taxon>Geomitridae</taxon>
        <taxon>Candidula</taxon>
    </lineage>
</organism>